<gene>
    <name evidence="7" type="ORF">OCV77_06660</name>
</gene>
<dbReference type="RefSeq" id="WP_262574173.1">
    <property type="nucleotide sequence ID" value="NZ_JAOQKJ010000005.1"/>
</dbReference>
<reference evidence="7 8" key="1">
    <citation type="journal article" date="2021" name="ISME Commun">
        <title>Automated analysis of genomic sequences facilitates high-throughput and comprehensive description of bacteria.</title>
        <authorList>
            <person name="Hitch T.C.A."/>
        </authorList>
    </citation>
    <scope>NUCLEOTIDE SEQUENCE [LARGE SCALE GENOMIC DNA]</scope>
    <source>
        <strain evidence="7 8">Sanger_18</strain>
    </source>
</reference>
<evidence type="ECO:0000256" key="3">
    <source>
        <dbReference type="ARBA" id="ARBA00022679"/>
    </source>
</evidence>
<protein>
    <submittedName>
        <fullName evidence="7">Sensor histidine kinase</fullName>
    </submittedName>
</protein>
<keyword evidence="8" id="KW-1185">Reference proteome</keyword>
<keyword evidence="5" id="KW-0472">Membrane</keyword>
<dbReference type="PANTHER" id="PTHR34220:SF7">
    <property type="entry name" value="SENSOR HISTIDINE KINASE YPDA"/>
    <property type="match status" value="1"/>
</dbReference>
<dbReference type="InterPro" id="IPR003660">
    <property type="entry name" value="HAMP_dom"/>
</dbReference>
<dbReference type="SUPFAM" id="SSF158472">
    <property type="entry name" value="HAMP domain-like"/>
    <property type="match status" value="1"/>
</dbReference>
<keyword evidence="5" id="KW-1133">Transmembrane helix</keyword>
<dbReference type="Proteomes" id="UP001652432">
    <property type="component" value="Unassembled WGS sequence"/>
</dbReference>
<comment type="subcellular location">
    <subcellularLocation>
        <location evidence="1">Membrane</location>
    </subcellularLocation>
</comment>
<dbReference type="InterPro" id="IPR050640">
    <property type="entry name" value="Bact_2-comp_sensor_kinase"/>
</dbReference>
<keyword evidence="4 7" id="KW-0418">Kinase</keyword>
<dbReference type="Gene3D" id="6.10.340.10">
    <property type="match status" value="1"/>
</dbReference>
<evidence type="ECO:0000313" key="8">
    <source>
        <dbReference type="Proteomes" id="UP001652432"/>
    </source>
</evidence>
<dbReference type="InterPro" id="IPR010559">
    <property type="entry name" value="Sig_transdc_His_kin_internal"/>
</dbReference>
<organism evidence="7 8">
    <name type="scientific">Suilimivivens aceti</name>
    <dbReference type="NCBI Taxonomy" id="2981774"/>
    <lineage>
        <taxon>Bacteria</taxon>
        <taxon>Bacillati</taxon>
        <taxon>Bacillota</taxon>
        <taxon>Clostridia</taxon>
        <taxon>Lachnospirales</taxon>
        <taxon>Lachnospiraceae</taxon>
        <taxon>Suilimivivens</taxon>
    </lineage>
</organism>
<sequence length="589" mass="67068">MKILKNYSFRKKTFAGMLLAAGIPMLIGYFIMLQMFNITYRRSLNQEAETILNAVAGSFDSAFSNIYDGIRQLAEEEIIRKNLENGDGAGTSVYRELYAVSSKYSKYAYFSIYDAEGNKLVSVTENTYIKEKLPLDWSVLYEAGQNPGKVVVRNARLYEGEKRVEFLRAAMAVRSEKGEITGYIVATVNDGLFDNMKWGLVSEDQGVIYAMDSFQEMVYCSTDSYDEDEMRRIRREMLRDEAADSDSQNACVSADKKYFYYVDYEETSGLYLFYQQPVAALNQLKNRAFTIAVMSAALGLIICIFLSKSVSSFIYQPIKRMQDAIAEIRQGNFKARIKVDSQDELGQLSESFNMMAEHLTDNMERLLARERELSEVQIKMMQAQLNPHFLYNTLDTMKWLGKANQIPEIATISADLAKILRMSISASPEVPLAKEVELAEAYVQIQEIRFADKFEFIVDLPDELAALLVPKQILQPIIENAIIHGLGGRENGRVMVQARQTGEEILQIRIHDDGVGMSREQVWKLNHCEEDTSEQHRMGEERHSIGYYNVNEIIRLNYGDGYGLYTESEEGAGTCIYMTLPVRKGEKDV</sequence>
<dbReference type="GO" id="GO:0016301">
    <property type="term" value="F:kinase activity"/>
    <property type="evidence" value="ECO:0007669"/>
    <property type="project" value="UniProtKB-KW"/>
</dbReference>
<keyword evidence="3" id="KW-0808">Transferase</keyword>
<name>A0ABT2T2Q3_9FIRM</name>
<dbReference type="InterPro" id="IPR036890">
    <property type="entry name" value="HATPase_C_sf"/>
</dbReference>
<dbReference type="PROSITE" id="PS50885">
    <property type="entry name" value="HAMP"/>
    <property type="match status" value="1"/>
</dbReference>
<dbReference type="EMBL" id="JAOQKJ010000005">
    <property type="protein sequence ID" value="MCU6744176.1"/>
    <property type="molecule type" value="Genomic_DNA"/>
</dbReference>
<evidence type="ECO:0000256" key="1">
    <source>
        <dbReference type="ARBA" id="ARBA00004370"/>
    </source>
</evidence>
<evidence type="ECO:0000256" key="2">
    <source>
        <dbReference type="ARBA" id="ARBA00022553"/>
    </source>
</evidence>
<feature type="domain" description="HAMP" evidence="6">
    <location>
        <begin position="312"/>
        <end position="364"/>
    </location>
</feature>
<dbReference type="SMART" id="SM00387">
    <property type="entry name" value="HATPase_c"/>
    <property type="match status" value="1"/>
</dbReference>
<dbReference type="Gene3D" id="3.30.565.10">
    <property type="entry name" value="Histidine kinase-like ATPase, C-terminal domain"/>
    <property type="match status" value="1"/>
</dbReference>
<dbReference type="Pfam" id="PF00672">
    <property type="entry name" value="HAMP"/>
    <property type="match status" value="1"/>
</dbReference>
<evidence type="ECO:0000256" key="4">
    <source>
        <dbReference type="ARBA" id="ARBA00022777"/>
    </source>
</evidence>
<evidence type="ECO:0000313" key="7">
    <source>
        <dbReference type="EMBL" id="MCU6744176.1"/>
    </source>
</evidence>
<dbReference type="CDD" id="cd06225">
    <property type="entry name" value="HAMP"/>
    <property type="match status" value="1"/>
</dbReference>
<proteinExistence type="predicted"/>
<accession>A0ABT2T2Q3</accession>
<dbReference type="Pfam" id="PF06580">
    <property type="entry name" value="His_kinase"/>
    <property type="match status" value="1"/>
</dbReference>
<keyword evidence="5" id="KW-0812">Transmembrane</keyword>
<feature type="transmembrane region" description="Helical" evidence="5">
    <location>
        <begin position="14"/>
        <end position="33"/>
    </location>
</feature>
<dbReference type="Pfam" id="PF02518">
    <property type="entry name" value="HATPase_c"/>
    <property type="match status" value="1"/>
</dbReference>
<dbReference type="SMART" id="SM00304">
    <property type="entry name" value="HAMP"/>
    <property type="match status" value="1"/>
</dbReference>
<evidence type="ECO:0000256" key="5">
    <source>
        <dbReference type="SAM" id="Phobius"/>
    </source>
</evidence>
<dbReference type="PANTHER" id="PTHR34220">
    <property type="entry name" value="SENSOR HISTIDINE KINASE YPDA"/>
    <property type="match status" value="1"/>
</dbReference>
<dbReference type="SUPFAM" id="SSF55874">
    <property type="entry name" value="ATPase domain of HSP90 chaperone/DNA topoisomerase II/histidine kinase"/>
    <property type="match status" value="1"/>
</dbReference>
<comment type="caution">
    <text evidence="7">The sequence shown here is derived from an EMBL/GenBank/DDBJ whole genome shotgun (WGS) entry which is preliminary data.</text>
</comment>
<keyword evidence="2" id="KW-0597">Phosphoprotein</keyword>
<evidence type="ECO:0000259" key="6">
    <source>
        <dbReference type="PROSITE" id="PS50885"/>
    </source>
</evidence>
<dbReference type="InterPro" id="IPR003594">
    <property type="entry name" value="HATPase_dom"/>
</dbReference>